<proteinExistence type="predicted"/>
<dbReference type="GeneID" id="13290454"/>
<dbReference type="VEuPathDB" id="FungiDB:LEMA_P002270.1"/>
<evidence type="ECO:0000313" key="2">
    <source>
        <dbReference type="EMBL" id="CBY01440.1"/>
    </source>
</evidence>
<dbReference type="Proteomes" id="UP000002668">
    <property type="component" value="Genome"/>
</dbReference>
<reference evidence="3" key="1">
    <citation type="journal article" date="2011" name="Nat. Commun.">
        <title>Effector diversification within compartments of the Leptosphaeria maculans genome affected by Repeat-Induced Point mutations.</title>
        <authorList>
            <person name="Rouxel T."/>
            <person name="Grandaubert J."/>
            <person name="Hane J.K."/>
            <person name="Hoede C."/>
            <person name="van de Wouw A.P."/>
            <person name="Couloux A."/>
            <person name="Dominguez V."/>
            <person name="Anthouard V."/>
            <person name="Bally P."/>
            <person name="Bourras S."/>
            <person name="Cozijnsen A.J."/>
            <person name="Ciuffetti L.M."/>
            <person name="Degrave A."/>
            <person name="Dilmaghani A."/>
            <person name="Duret L."/>
            <person name="Fudal I."/>
            <person name="Goodwin S.B."/>
            <person name="Gout L."/>
            <person name="Glaser N."/>
            <person name="Linglin J."/>
            <person name="Kema G.H.J."/>
            <person name="Lapalu N."/>
            <person name="Lawrence C.B."/>
            <person name="May K."/>
            <person name="Meyer M."/>
            <person name="Ollivier B."/>
            <person name="Poulain J."/>
            <person name="Schoch C.L."/>
            <person name="Simon A."/>
            <person name="Spatafora J.W."/>
            <person name="Stachowiak A."/>
            <person name="Turgeon B.G."/>
            <person name="Tyler B.M."/>
            <person name="Vincent D."/>
            <person name="Weissenbach J."/>
            <person name="Amselem J."/>
            <person name="Quesneville H."/>
            <person name="Oliver R.P."/>
            <person name="Wincker P."/>
            <person name="Balesdent M.-H."/>
            <person name="Howlett B.J."/>
        </authorList>
    </citation>
    <scope>NUCLEOTIDE SEQUENCE [LARGE SCALE GENOMIC DNA]</scope>
    <source>
        <strain evidence="3">JN3 / isolate v23.1.3 / race Av1-4-5-6-7-8</strain>
    </source>
</reference>
<name>E5AE01_LEPMJ</name>
<accession>E5AE01</accession>
<evidence type="ECO:0000256" key="1">
    <source>
        <dbReference type="SAM" id="MobiDB-lite"/>
    </source>
</evidence>
<feature type="region of interest" description="Disordered" evidence="1">
    <location>
        <begin position="209"/>
        <end position="242"/>
    </location>
</feature>
<dbReference type="AlphaFoldDB" id="E5AE01"/>
<feature type="compositionally biased region" description="Polar residues" evidence="1">
    <location>
        <begin position="232"/>
        <end position="242"/>
    </location>
</feature>
<dbReference type="OrthoDB" id="3784793at2759"/>
<dbReference type="EMBL" id="FP929139">
    <property type="protein sequence ID" value="CBY01440.1"/>
    <property type="molecule type" value="Genomic_DNA"/>
</dbReference>
<sequence length="383" mass="43624">MTETCRTETPVDVTWLANLFARAAPSSSRARYLFTISDKIMAFAYYDCSFTLTHQGRHSTKMPFHDQESEDLARDCATFPAYTDYLYGPDMRLATYKTTQLALSLMPLQPIRYTNSRPSQNWHYKTDSRTKNLANIDLRHHAGSPGLILIPPQFPYPAPVADLNNRNLFDQSARQMHGGVSTGPSTVVPSSRQPVGRVLMPIPAFSASRPASRQRLMGSSSATDIDEDHGSRISTSPSAQGSTHVGMAMYTYENGTEACKMPALEHRNVEARPILRPGDVSRNRQFAFIPEALRQDVDKAVIKLWYTMKEPTKRMESVKKLQGLSQRVYQKREEWQKKQQQQARDRMLFLEQASEQHHQRDDHNYVPFEHSVSPKLPTYRGDI</sequence>
<dbReference type="InParanoid" id="E5AE01"/>
<organism evidence="2 3">
    <name type="scientific">Leptosphaeria maculans (strain JN3 / isolate v23.1.3 / race Av1-4-5-6-7-8)</name>
    <name type="common">Blackleg fungus</name>
    <name type="synonym">Phoma lingam</name>
    <dbReference type="NCBI Taxonomy" id="985895"/>
    <lineage>
        <taxon>Eukaryota</taxon>
        <taxon>Fungi</taxon>
        <taxon>Dikarya</taxon>
        <taxon>Ascomycota</taxon>
        <taxon>Pezizomycotina</taxon>
        <taxon>Dothideomycetes</taxon>
        <taxon>Pleosporomycetidae</taxon>
        <taxon>Pleosporales</taxon>
        <taxon>Pleosporineae</taxon>
        <taxon>Leptosphaeriaceae</taxon>
        <taxon>Plenodomus</taxon>
        <taxon>Plenodomus lingam/Leptosphaeria maculans species complex</taxon>
    </lineage>
</organism>
<keyword evidence="3" id="KW-1185">Reference proteome</keyword>
<protein>
    <submittedName>
        <fullName evidence="2">Predicted protein</fullName>
    </submittedName>
</protein>
<evidence type="ECO:0000313" key="3">
    <source>
        <dbReference type="Proteomes" id="UP000002668"/>
    </source>
</evidence>
<dbReference type="HOGENOM" id="CLU_721744_0_0_1"/>
<gene>
    <name evidence="2" type="ORF">LEMA_P002270.1</name>
</gene>
<dbReference type="eggNOG" id="ENOG502T486">
    <property type="taxonomic scope" value="Eukaryota"/>
</dbReference>